<comment type="caution">
    <text evidence="2">The sequence shown here is derived from an EMBL/GenBank/DDBJ whole genome shotgun (WGS) entry which is preliminary data.</text>
</comment>
<sequence>MLCINLTRSEWWDHNRASRKKNSKKTPTIAIAEANTCDDAAENGLVLVETTDICVEHLRSSSKKSISAANFNGVSIIREASLSLTNTFNLDSVLVVPSVDYNILSISQITKALSCVGEYRKGIQTLDYEILTCDYDQIDDKIDIEKGEVHGMTLDLGSYSKVAEVIEPYDASLTTPHKSSTKDVSILEPELPRK</sequence>
<organism evidence="2 3">
    <name type="scientific">Cinchona calisaya</name>
    <dbReference type="NCBI Taxonomy" id="153742"/>
    <lineage>
        <taxon>Eukaryota</taxon>
        <taxon>Viridiplantae</taxon>
        <taxon>Streptophyta</taxon>
        <taxon>Embryophyta</taxon>
        <taxon>Tracheophyta</taxon>
        <taxon>Spermatophyta</taxon>
        <taxon>Magnoliopsida</taxon>
        <taxon>eudicotyledons</taxon>
        <taxon>Gunneridae</taxon>
        <taxon>Pentapetalae</taxon>
        <taxon>asterids</taxon>
        <taxon>lamiids</taxon>
        <taxon>Gentianales</taxon>
        <taxon>Rubiaceae</taxon>
        <taxon>Cinchonoideae</taxon>
        <taxon>Cinchoneae</taxon>
        <taxon>Cinchona</taxon>
    </lineage>
</organism>
<protein>
    <submittedName>
        <fullName evidence="2">Uncharacterized protein</fullName>
    </submittedName>
</protein>
<evidence type="ECO:0000313" key="2">
    <source>
        <dbReference type="EMBL" id="KAL3529469.1"/>
    </source>
</evidence>
<evidence type="ECO:0000313" key="3">
    <source>
        <dbReference type="Proteomes" id="UP001630127"/>
    </source>
</evidence>
<keyword evidence="3" id="KW-1185">Reference proteome</keyword>
<gene>
    <name evidence="2" type="ORF">ACH5RR_008791</name>
</gene>
<dbReference type="Proteomes" id="UP001630127">
    <property type="component" value="Unassembled WGS sequence"/>
</dbReference>
<accession>A0ABD3ACK8</accession>
<reference evidence="2 3" key="1">
    <citation type="submission" date="2024-11" db="EMBL/GenBank/DDBJ databases">
        <title>A near-complete genome assembly of Cinchona calisaya.</title>
        <authorList>
            <person name="Lian D.C."/>
            <person name="Zhao X.W."/>
            <person name="Wei L."/>
        </authorList>
    </citation>
    <scope>NUCLEOTIDE SEQUENCE [LARGE SCALE GENOMIC DNA]</scope>
    <source>
        <tissue evidence="2">Nenye</tissue>
    </source>
</reference>
<name>A0ABD3ACK8_9GENT</name>
<evidence type="ECO:0000256" key="1">
    <source>
        <dbReference type="SAM" id="MobiDB-lite"/>
    </source>
</evidence>
<feature type="region of interest" description="Disordered" evidence="1">
    <location>
        <begin position="174"/>
        <end position="194"/>
    </location>
</feature>
<proteinExistence type="predicted"/>
<dbReference type="AlphaFoldDB" id="A0ABD3ACK8"/>
<dbReference type="EMBL" id="JBJUIK010000004">
    <property type="protein sequence ID" value="KAL3529469.1"/>
    <property type="molecule type" value="Genomic_DNA"/>
</dbReference>